<name>A0A392RWX2_9FABA</name>
<sequence length="26" mass="2788">MGRISGRRSYLGTRIGDVKAISAPIL</sequence>
<accession>A0A392RWX2</accession>
<feature type="non-terminal residue" evidence="1">
    <location>
        <position position="26"/>
    </location>
</feature>
<dbReference type="EMBL" id="LXQA010281126">
    <property type="protein sequence ID" value="MCI40564.1"/>
    <property type="molecule type" value="Genomic_DNA"/>
</dbReference>
<comment type="caution">
    <text evidence="1">The sequence shown here is derived from an EMBL/GenBank/DDBJ whole genome shotgun (WGS) entry which is preliminary data.</text>
</comment>
<protein>
    <submittedName>
        <fullName evidence="1">Uncharacterized protein</fullName>
    </submittedName>
</protein>
<reference evidence="1 2" key="1">
    <citation type="journal article" date="2018" name="Front. Plant Sci.">
        <title>Red Clover (Trifolium pratense) and Zigzag Clover (T. medium) - A Picture of Genomic Similarities and Differences.</title>
        <authorList>
            <person name="Dluhosova J."/>
            <person name="Istvanek J."/>
            <person name="Nedelnik J."/>
            <person name="Repkova J."/>
        </authorList>
    </citation>
    <scope>NUCLEOTIDE SEQUENCE [LARGE SCALE GENOMIC DNA]</scope>
    <source>
        <strain evidence="2">cv. 10/8</strain>
        <tissue evidence="1">Leaf</tissue>
    </source>
</reference>
<keyword evidence="2" id="KW-1185">Reference proteome</keyword>
<organism evidence="1 2">
    <name type="scientific">Trifolium medium</name>
    <dbReference type="NCBI Taxonomy" id="97028"/>
    <lineage>
        <taxon>Eukaryota</taxon>
        <taxon>Viridiplantae</taxon>
        <taxon>Streptophyta</taxon>
        <taxon>Embryophyta</taxon>
        <taxon>Tracheophyta</taxon>
        <taxon>Spermatophyta</taxon>
        <taxon>Magnoliopsida</taxon>
        <taxon>eudicotyledons</taxon>
        <taxon>Gunneridae</taxon>
        <taxon>Pentapetalae</taxon>
        <taxon>rosids</taxon>
        <taxon>fabids</taxon>
        <taxon>Fabales</taxon>
        <taxon>Fabaceae</taxon>
        <taxon>Papilionoideae</taxon>
        <taxon>50 kb inversion clade</taxon>
        <taxon>NPAAA clade</taxon>
        <taxon>Hologalegina</taxon>
        <taxon>IRL clade</taxon>
        <taxon>Trifolieae</taxon>
        <taxon>Trifolium</taxon>
    </lineage>
</organism>
<evidence type="ECO:0000313" key="1">
    <source>
        <dbReference type="EMBL" id="MCI40564.1"/>
    </source>
</evidence>
<proteinExistence type="predicted"/>
<dbReference type="Proteomes" id="UP000265520">
    <property type="component" value="Unassembled WGS sequence"/>
</dbReference>
<dbReference type="AlphaFoldDB" id="A0A392RWX2"/>
<evidence type="ECO:0000313" key="2">
    <source>
        <dbReference type="Proteomes" id="UP000265520"/>
    </source>
</evidence>